<dbReference type="RefSeq" id="WP_043873303.1">
    <property type="nucleotide sequence ID" value="NZ_CCVW01000001.1"/>
</dbReference>
<name>A0A078KV16_9GAMM</name>
<dbReference type="Proteomes" id="UP000044071">
    <property type="component" value="Unassembled WGS sequence"/>
</dbReference>
<feature type="transmembrane region" description="Helical" evidence="6">
    <location>
        <begin position="166"/>
        <end position="184"/>
    </location>
</feature>
<protein>
    <recommendedName>
        <fullName evidence="6">TVP38/TMEM64 family membrane protein</fullName>
    </recommendedName>
</protein>
<comment type="similarity">
    <text evidence="6">Belongs to the TVP38/TMEM64 family.</text>
</comment>
<evidence type="ECO:0000256" key="1">
    <source>
        <dbReference type="ARBA" id="ARBA00004651"/>
    </source>
</evidence>
<feature type="domain" description="VTT" evidence="7">
    <location>
        <begin position="71"/>
        <end position="186"/>
    </location>
</feature>
<evidence type="ECO:0000256" key="3">
    <source>
        <dbReference type="ARBA" id="ARBA00022692"/>
    </source>
</evidence>
<dbReference type="InterPro" id="IPR015414">
    <property type="entry name" value="TMEM64"/>
</dbReference>
<dbReference type="PANTHER" id="PTHR12677">
    <property type="entry name" value="GOLGI APPARATUS MEMBRANE PROTEIN TVP38-RELATED"/>
    <property type="match status" value="1"/>
</dbReference>
<feature type="transmembrane region" description="Helical" evidence="6">
    <location>
        <begin position="12"/>
        <end position="31"/>
    </location>
</feature>
<evidence type="ECO:0000256" key="4">
    <source>
        <dbReference type="ARBA" id="ARBA00022989"/>
    </source>
</evidence>
<dbReference type="EMBL" id="CCSB01000001">
    <property type="protein sequence ID" value="CDZ76871.1"/>
    <property type="molecule type" value="Genomic_DNA"/>
</dbReference>
<feature type="transmembrane region" description="Helical" evidence="6">
    <location>
        <begin position="204"/>
        <end position="225"/>
    </location>
</feature>
<dbReference type="Pfam" id="PF09335">
    <property type="entry name" value="VTT_dom"/>
    <property type="match status" value="1"/>
</dbReference>
<dbReference type="STRING" id="1034943.BN59_01147"/>
<keyword evidence="2 6" id="KW-1003">Cell membrane</keyword>
<keyword evidence="3 6" id="KW-0812">Transmembrane</keyword>
<proteinExistence type="inferred from homology"/>
<sequence length="244" mass="27609">MQARLLQRLTPLLVLIILFLLFFHFHLDQYLNFNFLHEQRAVLLAWTQAHSLLAILAFIGIYISTIAIAVPSALFLTLTCGFLFGPLGIFYVLISSTIGASILFFAVKIACHDWLDKKTGRWLNQMKQGFQQNAFFYLLSLRLMPIFPFFIVNIVSGLLNVRAKTFISATIIGTLPGTTIYVLIGNGLGQIFDQNQKPSLDILFNPAILLPLMGLALLSFLPIFYQRFTKSQARNDLVNYIEKS</sequence>
<dbReference type="InterPro" id="IPR032816">
    <property type="entry name" value="VTT_dom"/>
</dbReference>
<keyword evidence="4 6" id="KW-1133">Transmembrane helix</keyword>
<organism evidence="8 9">
    <name type="scientific">Legionella massiliensis</name>
    <dbReference type="NCBI Taxonomy" id="1034943"/>
    <lineage>
        <taxon>Bacteria</taxon>
        <taxon>Pseudomonadati</taxon>
        <taxon>Pseudomonadota</taxon>
        <taxon>Gammaproteobacteria</taxon>
        <taxon>Legionellales</taxon>
        <taxon>Legionellaceae</taxon>
        <taxon>Legionella</taxon>
    </lineage>
</organism>
<keyword evidence="5 6" id="KW-0472">Membrane</keyword>
<dbReference type="eggNOG" id="COG0398">
    <property type="taxonomic scope" value="Bacteria"/>
</dbReference>
<dbReference type="GO" id="GO:0005886">
    <property type="term" value="C:plasma membrane"/>
    <property type="evidence" value="ECO:0007669"/>
    <property type="project" value="UniProtKB-SubCell"/>
</dbReference>
<dbReference type="PANTHER" id="PTHR12677:SF59">
    <property type="entry name" value="GOLGI APPARATUS MEMBRANE PROTEIN TVP38-RELATED"/>
    <property type="match status" value="1"/>
</dbReference>
<gene>
    <name evidence="8" type="primary">ydjZ_1</name>
    <name evidence="8" type="ORF">BN59_01147</name>
</gene>
<evidence type="ECO:0000256" key="2">
    <source>
        <dbReference type="ARBA" id="ARBA00022475"/>
    </source>
</evidence>
<feature type="transmembrane region" description="Helical" evidence="6">
    <location>
        <begin position="135"/>
        <end position="159"/>
    </location>
</feature>
<evidence type="ECO:0000256" key="6">
    <source>
        <dbReference type="RuleBase" id="RU366058"/>
    </source>
</evidence>
<evidence type="ECO:0000256" key="5">
    <source>
        <dbReference type="ARBA" id="ARBA00023136"/>
    </source>
</evidence>
<accession>A0A078KV16</accession>
<feature type="transmembrane region" description="Helical" evidence="6">
    <location>
        <begin position="88"/>
        <end position="115"/>
    </location>
</feature>
<dbReference type="OrthoDB" id="9800167at2"/>
<comment type="subcellular location">
    <subcellularLocation>
        <location evidence="1 6">Cell membrane</location>
        <topology evidence="1 6">Multi-pass membrane protein</topology>
    </subcellularLocation>
</comment>
<evidence type="ECO:0000259" key="7">
    <source>
        <dbReference type="Pfam" id="PF09335"/>
    </source>
</evidence>
<keyword evidence="9" id="KW-1185">Reference proteome</keyword>
<evidence type="ECO:0000313" key="9">
    <source>
        <dbReference type="Proteomes" id="UP000044071"/>
    </source>
</evidence>
<dbReference type="AlphaFoldDB" id="A0A078KV16"/>
<evidence type="ECO:0000313" key="8">
    <source>
        <dbReference type="EMBL" id="CDZ76871.1"/>
    </source>
</evidence>
<feature type="transmembrane region" description="Helical" evidence="6">
    <location>
        <begin position="51"/>
        <end position="76"/>
    </location>
</feature>
<reference evidence="8 9" key="1">
    <citation type="submission" date="2014-06" db="EMBL/GenBank/DDBJ databases">
        <authorList>
            <person name="Urmite Genomes Urmite Genomes"/>
        </authorList>
    </citation>
    <scope>NUCLEOTIDE SEQUENCE [LARGE SCALE GENOMIC DNA]</scope>
</reference>